<evidence type="ECO:0000256" key="4">
    <source>
        <dbReference type="ARBA" id="ARBA00022679"/>
    </source>
</evidence>
<dbReference type="InterPro" id="IPR011011">
    <property type="entry name" value="Znf_FYVE_PHD"/>
</dbReference>
<dbReference type="Pfam" id="PF00628">
    <property type="entry name" value="PHD"/>
    <property type="match status" value="1"/>
</dbReference>
<dbReference type="SMART" id="SM00466">
    <property type="entry name" value="SRA"/>
    <property type="match status" value="1"/>
</dbReference>
<dbReference type="InterPro" id="IPR003105">
    <property type="entry name" value="SRA_YDG"/>
</dbReference>
<keyword evidence="4" id="KW-0808">Transferase</keyword>
<evidence type="ECO:0000256" key="5">
    <source>
        <dbReference type="ARBA" id="ARBA00022723"/>
    </source>
</evidence>
<keyword evidence="8" id="KW-0862">Zinc</keyword>
<dbReference type="EC" id="2.3.2.27" evidence="3"/>
<dbReference type="InterPro" id="IPR019786">
    <property type="entry name" value="Zinc_finger_PHD-type_CS"/>
</dbReference>
<comment type="caution">
    <text evidence="15">The sequence shown here is derived from an EMBL/GenBank/DDBJ whole genome shotgun (WGS) entry which is preliminary data.</text>
</comment>
<feature type="domain" description="PHD-type" evidence="13">
    <location>
        <begin position="10"/>
        <end position="60"/>
    </location>
</feature>
<comment type="pathway">
    <text evidence="2">Protein modification; protein ubiquitination.</text>
</comment>
<proteinExistence type="predicted"/>
<dbReference type="InterPro" id="IPR045134">
    <property type="entry name" value="UHRF1/2-like"/>
</dbReference>
<dbReference type="SUPFAM" id="SSF57903">
    <property type="entry name" value="FYVE/PHD zinc finger"/>
    <property type="match status" value="1"/>
</dbReference>
<comment type="subcellular location">
    <subcellularLocation>
        <location evidence="11">Nucleus</location>
    </subcellularLocation>
</comment>
<dbReference type="STRING" id="79200.A0A162AHT8"/>
<feature type="compositionally biased region" description="Basic residues" evidence="12">
    <location>
        <begin position="386"/>
        <end position="398"/>
    </location>
</feature>
<evidence type="ECO:0000256" key="8">
    <source>
        <dbReference type="ARBA" id="ARBA00022833"/>
    </source>
</evidence>
<dbReference type="UniPathway" id="UPA00143"/>
<feature type="compositionally biased region" description="Basic and acidic residues" evidence="12">
    <location>
        <begin position="330"/>
        <end position="348"/>
    </location>
</feature>
<feature type="compositionally biased region" description="Low complexity" evidence="12">
    <location>
        <begin position="320"/>
        <end position="329"/>
    </location>
</feature>
<gene>
    <name evidence="15" type="ORF">DCAR_009865</name>
</gene>
<name>A0A162AHT8_DAUCS</name>
<feature type="domain" description="YDG" evidence="14">
    <location>
        <begin position="76"/>
        <end position="235"/>
    </location>
</feature>
<evidence type="ECO:0000256" key="2">
    <source>
        <dbReference type="ARBA" id="ARBA00004906"/>
    </source>
</evidence>
<dbReference type="PANTHER" id="PTHR14140">
    <property type="entry name" value="E3 UBIQUITIN-PROTEIN LIGASE UHRF-RELATED"/>
    <property type="match status" value="1"/>
</dbReference>
<feature type="compositionally biased region" description="Basic and acidic residues" evidence="12">
    <location>
        <begin position="369"/>
        <end position="385"/>
    </location>
</feature>
<evidence type="ECO:0000256" key="1">
    <source>
        <dbReference type="ARBA" id="ARBA00000900"/>
    </source>
</evidence>
<dbReference type="Gramene" id="KZN01111">
    <property type="protein sequence ID" value="KZN01111"/>
    <property type="gene ID" value="DCAR_009865"/>
</dbReference>
<evidence type="ECO:0000256" key="6">
    <source>
        <dbReference type="ARBA" id="ARBA00022771"/>
    </source>
</evidence>
<sequence>MAQQLPCDNDGVCLICKTTPSSDQTLTCNTCVTPWHIACLAINAQSSSSNLWECPDCTTLVDAGAPAAGEKSELVAAIQAIEADATLTEKQKARRRQELLSGKEAAGDKEDEEERNEVGGMINANFKCCVCIQLPERPVTTYLQNKCCSGGRDLSGNKRTNKDQSSDQKFESYNESLRFSCKKGYPVRVVRSHKEKRSSYAPETGLRYDGVYRIEKCWRKVGKQGFKVCRYLFVRCDNEPAPWTSDEHGDRPRPLPTVKELKPAVDIFERKESPSWDFDVEDNLWKWKKPPPTSQKPINRELMDLIEKLQESSKEETDAPAESPAASSEEQVKENELSNSEGEAKTVEEFPEASSEDPDKENGLSNSEAETKIVDKKRKEADAKPTKNKKRKLTKTNC</sequence>
<protein>
    <recommendedName>
        <fullName evidence="3">RING-type E3 ubiquitin transferase</fullName>
        <ecNumber evidence="3">2.3.2.27</ecNumber>
    </recommendedName>
</protein>
<dbReference type="GO" id="GO:0061630">
    <property type="term" value="F:ubiquitin protein ligase activity"/>
    <property type="evidence" value="ECO:0007669"/>
    <property type="project" value="UniProtKB-EC"/>
</dbReference>
<dbReference type="PROSITE" id="PS50016">
    <property type="entry name" value="ZF_PHD_2"/>
    <property type="match status" value="1"/>
</dbReference>
<dbReference type="SMART" id="SM00249">
    <property type="entry name" value="PHD"/>
    <property type="match status" value="1"/>
</dbReference>
<keyword evidence="9 11" id="KW-0539">Nucleus</keyword>
<dbReference type="GO" id="GO:0008270">
    <property type="term" value="F:zinc ion binding"/>
    <property type="evidence" value="ECO:0007669"/>
    <property type="project" value="UniProtKB-KW"/>
</dbReference>
<comment type="catalytic activity">
    <reaction evidence="1">
        <text>S-ubiquitinyl-[E2 ubiquitin-conjugating enzyme]-L-cysteine + [acceptor protein]-L-lysine = [E2 ubiquitin-conjugating enzyme]-L-cysteine + N(6)-ubiquitinyl-[acceptor protein]-L-lysine.</text>
        <dbReference type="EC" id="2.3.2.27"/>
    </reaction>
</comment>
<dbReference type="GO" id="GO:0016567">
    <property type="term" value="P:protein ubiquitination"/>
    <property type="evidence" value="ECO:0007669"/>
    <property type="project" value="UniProtKB-UniPathway"/>
</dbReference>
<dbReference type="PANTHER" id="PTHR14140:SF46">
    <property type="entry name" value="E3 UBIQUITIN-PROTEIN LIGASE ORTHRUS 1-RELATED"/>
    <property type="match status" value="1"/>
</dbReference>
<evidence type="ECO:0000256" key="3">
    <source>
        <dbReference type="ARBA" id="ARBA00012483"/>
    </source>
</evidence>
<evidence type="ECO:0000256" key="10">
    <source>
        <dbReference type="PROSITE-ProRule" id="PRU00146"/>
    </source>
</evidence>
<dbReference type="InterPro" id="IPR019787">
    <property type="entry name" value="Znf_PHD-finger"/>
</dbReference>
<keyword evidence="6 10" id="KW-0863">Zinc-finger</keyword>
<keyword evidence="7" id="KW-0833">Ubl conjugation pathway</keyword>
<evidence type="ECO:0000259" key="13">
    <source>
        <dbReference type="PROSITE" id="PS50016"/>
    </source>
</evidence>
<dbReference type="InterPro" id="IPR013083">
    <property type="entry name" value="Znf_RING/FYVE/PHD"/>
</dbReference>
<accession>A0A162AHT8</accession>
<feature type="region of interest" description="Disordered" evidence="12">
    <location>
        <begin position="310"/>
        <end position="398"/>
    </location>
</feature>
<reference evidence="15" key="1">
    <citation type="journal article" date="2016" name="Nat. Genet.">
        <title>A high-quality carrot genome assembly provides new insights into carotenoid accumulation and asterid genome evolution.</title>
        <authorList>
            <person name="Iorizzo M."/>
            <person name="Ellison S."/>
            <person name="Senalik D."/>
            <person name="Zeng P."/>
            <person name="Satapoomin P."/>
            <person name="Huang J."/>
            <person name="Bowman M."/>
            <person name="Iovene M."/>
            <person name="Sanseverino W."/>
            <person name="Cavagnaro P."/>
            <person name="Yildiz M."/>
            <person name="Macko-Podgorni A."/>
            <person name="Moranska E."/>
            <person name="Grzebelus E."/>
            <person name="Grzebelus D."/>
            <person name="Ashrafi H."/>
            <person name="Zheng Z."/>
            <person name="Cheng S."/>
            <person name="Spooner D."/>
            <person name="Van Deynze A."/>
            <person name="Simon P."/>
        </authorList>
    </citation>
    <scope>NUCLEOTIDE SEQUENCE [LARGE SCALE GENOMIC DNA]</scope>
    <source>
        <tissue evidence="15">Leaf</tissue>
    </source>
</reference>
<dbReference type="Gene3D" id="3.30.40.10">
    <property type="entry name" value="Zinc/RING finger domain, C3HC4 (zinc finger)"/>
    <property type="match status" value="1"/>
</dbReference>
<dbReference type="AlphaFoldDB" id="A0A162AHT8"/>
<evidence type="ECO:0000259" key="14">
    <source>
        <dbReference type="PROSITE" id="PS51015"/>
    </source>
</evidence>
<dbReference type="InterPro" id="IPR001965">
    <property type="entry name" value="Znf_PHD"/>
</dbReference>
<dbReference type="Gene3D" id="2.30.280.10">
    <property type="entry name" value="SRA-YDG"/>
    <property type="match status" value="1"/>
</dbReference>
<dbReference type="GO" id="GO:0005634">
    <property type="term" value="C:nucleus"/>
    <property type="evidence" value="ECO:0007669"/>
    <property type="project" value="UniProtKB-SubCell"/>
</dbReference>
<dbReference type="Pfam" id="PF02182">
    <property type="entry name" value="SAD_SRA"/>
    <property type="match status" value="1"/>
</dbReference>
<evidence type="ECO:0000256" key="11">
    <source>
        <dbReference type="PROSITE-ProRule" id="PRU00358"/>
    </source>
</evidence>
<dbReference type="InterPro" id="IPR036987">
    <property type="entry name" value="SRA-YDG_sf"/>
</dbReference>
<organism evidence="15">
    <name type="scientific">Daucus carota subsp. sativus</name>
    <name type="common">Carrot</name>
    <dbReference type="NCBI Taxonomy" id="79200"/>
    <lineage>
        <taxon>Eukaryota</taxon>
        <taxon>Viridiplantae</taxon>
        <taxon>Streptophyta</taxon>
        <taxon>Embryophyta</taxon>
        <taxon>Tracheophyta</taxon>
        <taxon>Spermatophyta</taxon>
        <taxon>Magnoliopsida</taxon>
        <taxon>eudicotyledons</taxon>
        <taxon>Gunneridae</taxon>
        <taxon>Pentapetalae</taxon>
        <taxon>asterids</taxon>
        <taxon>campanulids</taxon>
        <taxon>Apiales</taxon>
        <taxon>Apiaceae</taxon>
        <taxon>Apioideae</taxon>
        <taxon>Scandiceae</taxon>
        <taxon>Daucinae</taxon>
        <taxon>Daucus</taxon>
        <taxon>Daucus sect. Daucus</taxon>
    </lineage>
</organism>
<evidence type="ECO:0000256" key="7">
    <source>
        <dbReference type="ARBA" id="ARBA00022786"/>
    </source>
</evidence>
<dbReference type="PROSITE" id="PS51015">
    <property type="entry name" value="YDG"/>
    <property type="match status" value="1"/>
</dbReference>
<dbReference type="GO" id="GO:0044027">
    <property type="term" value="P:negative regulation of gene expression via chromosomal CpG island methylation"/>
    <property type="evidence" value="ECO:0007669"/>
    <property type="project" value="TreeGrafter"/>
</dbReference>
<evidence type="ECO:0000313" key="15">
    <source>
        <dbReference type="EMBL" id="KZN01111.1"/>
    </source>
</evidence>
<keyword evidence="5" id="KW-0479">Metal-binding</keyword>
<dbReference type="PROSITE" id="PS01359">
    <property type="entry name" value="ZF_PHD_1"/>
    <property type="match status" value="1"/>
</dbReference>
<dbReference type="InterPro" id="IPR015947">
    <property type="entry name" value="PUA-like_sf"/>
</dbReference>
<evidence type="ECO:0000256" key="9">
    <source>
        <dbReference type="ARBA" id="ARBA00023242"/>
    </source>
</evidence>
<feature type="compositionally biased region" description="Acidic residues" evidence="12">
    <location>
        <begin position="349"/>
        <end position="359"/>
    </location>
</feature>
<evidence type="ECO:0000256" key="12">
    <source>
        <dbReference type="SAM" id="MobiDB-lite"/>
    </source>
</evidence>
<dbReference type="EMBL" id="LNRQ01000003">
    <property type="protein sequence ID" value="KZN01111.1"/>
    <property type="molecule type" value="Genomic_DNA"/>
</dbReference>
<dbReference type="SUPFAM" id="SSF88697">
    <property type="entry name" value="PUA domain-like"/>
    <property type="match status" value="1"/>
</dbReference>